<comment type="caution">
    <text evidence="1">The sequence shown here is derived from an EMBL/GenBank/DDBJ whole genome shotgun (WGS) entry which is preliminary data.</text>
</comment>
<evidence type="ECO:0000313" key="2">
    <source>
        <dbReference type="Proteomes" id="UP000265520"/>
    </source>
</evidence>
<protein>
    <submittedName>
        <fullName evidence="1">Uncharacterized protein</fullName>
    </submittedName>
</protein>
<organism evidence="1 2">
    <name type="scientific">Trifolium medium</name>
    <dbReference type="NCBI Taxonomy" id="97028"/>
    <lineage>
        <taxon>Eukaryota</taxon>
        <taxon>Viridiplantae</taxon>
        <taxon>Streptophyta</taxon>
        <taxon>Embryophyta</taxon>
        <taxon>Tracheophyta</taxon>
        <taxon>Spermatophyta</taxon>
        <taxon>Magnoliopsida</taxon>
        <taxon>eudicotyledons</taxon>
        <taxon>Gunneridae</taxon>
        <taxon>Pentapetalae</taxon>
        <taxon>rosids</taxon>
        <taxon>fabids</taxon>
        <taxon>Fabales</taxon>
        <taxon>Fabaceae</taxon>
        <taxon>Papilionoideae</taxon>
        <taxon>50 kb inversion clade</taxon>
        <taxon>NPAAA clade</taxon>
        <taxon>Hologalegina</taxon>
        <taxon>IRL clade</taxon>
        <taxon>Trifolieae</taxon>
        <taxon>Trifolium</taxon>
    </lineage>
</organism>
<reference evidence="1 2" key="1">
    <citation type="journal article" date="2018" name="Front. Plant Sci.">
        <title>Red Clover (Trifolium pratense) and Zigzag Clover (T. medium) - A Picture of Genomic Similarities and Differences.</title>
        <authorList>
            <person name="Dluhosova J."/>
            <person name="Istvanek J."/>
            <person name="Nedelnik J."/>
            <person name="Repkova J."/>
        </authorList>
    </citation>
    <scope>NUCLEOTIDE SEQUENCE [LARGE SCALE GENOMIC DNA]</scope>
    <source>
        <strain evidence="2">cv. 10/8</strain>
        <tissue evidence="1">Leaf</tissue>
    </source>
</reference>
<accession>A0A392VJ69</accession>
<keyword evidence="2" id="KW-1185">Reference proteome</keyword>
<sequence>MYGCDIWKYHLSSLESTPSPSIGQTVLKSDPDWGPNLQTEIEGGEWSVYNQTDEGPAQG</sequence>
<proteinExistence type="predicted"/>
<feature type="non-terminal residue" evidence="1">
    <location>
        <position position="59"/>
    </location>
</feature>
<evidence type="ECO:0000313" key="1">
    <source>
        <dbReference type="EMBL" id="MCI86845.1"/>
    </source>
</evidence>
<dbReference type="EMBL" id="LXQA011151156">
    <property type="protein sequence ID" value="MCI86845.1"/>
    <property type="molecule type" value="Genomic_DNA"/>
</dbReference>
<name>A0A392VJ69_9FABA</name>
<dbReference type="Proteomes" id="UP000265520">
    <property type="component" value="Unassembled WGS sequence"/>
</dbReference>
<dbReference type="AlphaFoldDB" id="A0A392VJ69"/>